<gene>
    <name evidence="1" type="ORF">E2R62_08170</name>
</gene>
<dbReference type="EMBL" id="CP038008">
    <property type="protein sequence ID" value="QBY31995.1"/>
    <property type="molecule type" value="Genomic_DNA"/>
</dbReference>
<name>A0A482PM53_CITRO</name>
<protein>
    <submittedName>
        <fullName evidence="1">Transcriptional regulator</fullName>
    </submittedName>
</protein>
<proteinExistence type="predicted"/>
<sequence>MRIIIVISARIVQIHGIDKTLNFTPICAWVSSETCC</sequence>
<dbReference type="AlphaFoldDB" id="A0A482PM53"/>
<accession>A0A482PM53</accession>
<evidence type="ECO:0000313" key="1">
    <source>
        <dbReference type="EMBL" id="QBY31995.1"/>
    </source>
</evidence>
<organism evidence="1">
    <name type="scientific">Citrobacter rodentium</name>
    <dbReference type="NCBI Taxonomy" id="67825"/>
    <lineage>
        <taxon>Bacteria</taxon>
        <taxon>Pseudomonadati</taxon>
        <taxon>Pseudomonadota</taxon>
        <taxon>Gammaproteobacteria</taxon>
        <taxon>Enterobacterales</taxon>
        <taxon>Enterobacteriaceae</taxon>
        <taxon>Citrobacter</taxon>
    </lineage>
</organism>
<reference evidence="1" key="1">
    <citation type="submission" date="2019-03" db="EMBL/GenBank/DDBJ databases">
        <title>Complete genome sequence of enteropathogenic Citrobacter rodentium strain DBS100.</title>
        <authorList>
            <person name="Popov G."/>
            <person name="Fiebig A."/>
            <person name="Shideler S."/>
            <person name="Coombes B."/>
            <person name="Savchenko A."/>
        </authorList>
    </citation>
    <scope>NUCLEOTIDE SEQUENCE</scope>
    <source>
        <strain evidence="1">DBS100</strain>
    </source>
</reference>